<evidence type="ECO:0000256" key="1">
    <source>
        <dbReference type="SAM" id="Phobius"/>
    </source>
</evidence>
<keyword evidence="1" id="KW-1133">Transmembrane helix</keyword>
<sequence length="109" mass="11847">MNGISHDRPSIPDDKYRCFPNVQTFFSVETVRRDMRDRISRVFGLDRFSRRLIALGVVLVVGSLALAGWLLVTGELVTGLSLLLYVVVGTLLAAIGLSTSVGSGPNQRA</sequence>
<accession>A0A897NH46</accession>
<gene>
    <name evidence="2" type="ORF">HSBGL_1238</name>
</gene>
<reference evidence="2" key="1">
    <citation type="submission" date="2020-11" db="EMBL/GenBank/DDBJ databases">
        <title>Carbohydrate-dependent, anaerobic sulfur respiration: A novel catabolism in halophilic archaea.</title>
        <authorList>
            <person name="Sorokin D.Y."/>
            <person name="Messina E."/>
            <person name="Smedile F."/>
            <person name="La Cono V."/>
            <person name="Hallsworth J.E."/>
            <person name="Yakimov M.M."/>
        </authorList>
    </citation>
    <scope>NUCLEOTIDE SEQUENCE</scope>
    <source>
        <strain evidence="2">HSR-Bgl</strain>
    </source>
</reference>
<feature type="transmembrane region" description="Helical" evidence="1">
    <location>
        <begin position="52"/>
        <end position="72"/>
    </location>
</feature>
<protein>
    <submittedName>
        <fullName evidence="2">Putative membrane protein</fullName>
    </submittedName>
</protein>
<keyword evidence="1" id="KW-0812">Transmembrane</keyword>
<proteinExistence type="predicted"/>
<dbReference type="EMBL" id="CP064789">
    <property type="protein sequence ID" value="QSG11661.1"/>
    <property type="molecule type" value="Genomic_DNA"/>
</dbReference>
<keyword evidence="1" id="KW-0472">Membrane</keyword>
<evidence type="ECO:0000313" key="3">
    <source>
        <dbReference type="Proteomes" id="UP000663305"/>
    </source>
</evidence>
<dbReference type="AlphaFoldDB" id="A0A897NH46"/>
<evidence type="ECO:0000313" key="2">
    <source>
        <dbReference type="EMBL" id="QSG11661.1"/>
    </source>
</evidence>
<feature type="transmembrane region" description="Helical" evidence="1">
    <location>
        <begin position="78"/>
        <end position="98"/>
    </location>
</feature>
<dbReference type="Proteomes" id="UP000663305">
    <property type="component" value="Chromosome"/>
</dbReference>
<name>A0A897NH46_9EURY</name>
<organism evidence="2 3">
    <name type="scientific">Halapricum desulfuricans</name>
    <dbReference type="NCBI Taxonomy" id="2841257"/>
    <lineage>
        <taxon>Archaea</taxon>
        <taxon>Methanobacteriati</taxon>
        <taxon>Methanobacteriota</taxon>
        <taxon>Stenosarchaea group</taxon>
        <taxon>Halobacteria</taxon>
        <taxon>Halobacteriales</taxon>
        <taxon>Haloarculaceae</taxon>
        <taxon>Halapricum</taxon>
    </lineage>
</organism>